<gene>
    <name evidence="4" type="ORF">NCTC1542_04350</name>
    <name evidence="3" type="ORF">R4485_27210</name>
    <name evidence="2" type="ORF">XA26_56610</name>
</gene>
<dbReference type="InterPro" id="IPR037401">
    <property type="entry name" value="SnoaL-like"/>
</dbReference>
<dbReference type="EMBL" id="UGQY01000004">
    <property type="protein sequence ID" value="SUA02877.1"/>
    <property type="molecule type" value="Genomic_DNA"/>
</dbReference>
<organism evidence="2 5">
    <name type="scientific">Mycolicibacterium fortuitum</name>
    <name type="common">Mycobacterium fortuitum</name>
    <dbReference type="NCBI Taxonomy" id="1766"/>
    <lineage>
        <taxon>Bacteria</taxon>
        <taxon>Bacillati</taxon>
        <taxon>Actinomycetota</taxon>
        <taxon>Actinomycetes</taxon>
        <taxon>Mycobacteriales</taxon>
        <taxon>Mycobacteriaceae</taxon>
        <taxon>Mycolicibacterium</taxon>
    </lineage>
</organism>
<dbReference type="SUPFAM" id="SSF54427">
    <property type="entry name" value="NTF2-like"/>
    <property type="match status" value="1"/>
</dbReference>
<dbReference type="RefSeq" id="WP_003883648.1">
    <property type="nucleotide sequence ID" value="NZ_CP011269.1"/>
</dbReference>
<dbReference type="Gene3D" id="3.10.450.50">
    <property type="match status" value="1"/>
</dbReference>
<evidence type="ECO:0000313" key="2">
    <source>
        <dbReference type="EMBL" id="ALI29451.1"/>
    </source>
</evidence>
<evidence type="ECO:0000313" key="4">
    <source>
        <dbReference type="EMBL" id="SUA02877.1"/>
    </source>
</evidence>
<sequence length="149" mass="16692">MTSDYEQILAVHRGWYESNVGLDAEKMLQFFPCGDSYHQFNLNGWTYSGVLDKHELWINLNKSGFDITMQRDVVGPDVQIFGDVALVTAEGVVELVLPADGGTQAPPTTAPFRITEFLRRDDGLGNPVWTIWHMHVSGAEKSMPKHGTR</sequence>
<reference evidence="3" key="3">
    <citation type="submission" date="2023-10" db="EMBL/GenBank/DDBJ databases">
        <title>Mycolicibacterium fortuitum clinical isolates causing pulmonary infections in humans.</title>
        <authorList>
            <person name="Mejia-Ponce P.M."/>
            <person name="Zenteno-Cuevas R."/>
            <person name="Licona-Cassani C."/>
        </authorList>
    </citation>
    <scope>NUCLEOTIDE SEQUENCE</scope>
    <source>
        <strain evidence="3">M8</strain>
    </source>
</reference>
<dbReference type="EMBL" id="JAWLVV010000032">
    <property type="protein sequence ID" value="MDV7293847.1"/>
    <property type="molecule type" value="Genomic_DNA"/>
</dbReference>
<dbReference type="Proteomes" id="UP000255389">
    <property type="component" value="Unassembled WGS sequence"/>
</dbReference>
<reference evidence="2 5" key="1">
    <citation type="journal article" date="2015" name="MBio">
        <title>Enzymatic Degradation of Phenazines Can Generate Energy and Protect Sensitive Organisms from Toxicity.</title>
        <authorList>
            <person name="Costa K.C."/>
            <person name="Bergkessel M."/>
            <person name="Saunders S."/>
            <person name="Korlach J."/>
            <person name="Newman D.K."/>
        </authorList>
    </citation>
    <scope>NUCLEOTIDE SEQUENCE [LARGE SCALE GENOMIC DNA]</scope>
    <source>
        <strain evidence="2 5">CT6</strain>
    </source>
</reference>
<proteinExistence type="predicted"/>
<reference evidence="4 6" key="2">
    <citation type="submission" date="2018-06" db="EMBL/GenBank/DDBJ databases">
        <authorList>
            <consortium name="Pathogen Informatics"/>
            <person name="Doyle S."/>
        </authorList>
    </citation>
    <scope>NUCLEOTIDE SEQUENCE [LARGE SCALE GENOMIC DNA]</scope>
    <source>
        <strain evidence="4 6">NCTC1542</strain>
    </source>
</reference>
<keyword evidence="5" id="KW-1185">Reference proteome</keyword>
<feature type="domain" description="SnoaL-like" evidence="1">
    <location>
        <begin position="9"/>
        <end position="137"/>
    </location>
</feature>
<dbReference type="InterPro" id="IPR032710">
    <property type="entry name" value="NTF2-like_dom_sf"/>
</dbReference>
<evidence type="ECO:0000259" key="1">
    <source>
        <dbReference type="Pfam" id="PF13474"/>
    </source>
</evidence>
<dbReference type="Pfam" id="PF13474">
    <property type="entry name" value="SnoaL_3"/>
    <property type="match status" value="1"/>
</dbReference>
<protein>
    <submittedName>
        <fullName evidence="3">Nuclear transport factor 2 family protein</fullName>
    </submittedName>
</protein>
<name>A0A0N9YHV0_MYCFO</name>
<dbReference type="STRING" id="1766.XA26_56610"/>
<dbReference type="PATRIC" id="fig|1766.6.peg.5632"/>
<dbReference type="Proteomes" id="UP000057134">
    <property type="component" value="Chromosome"/>
</dbReference>
<dbReference type="KEGG" id="mft:XA26_56610"/>
<evidence type="ECO:0000313" key="3">
    <source>
        <dbReference type="EMBL" id="MDV7293847.1"/>
    </source>
</evidence>
<evidence type="ECO:0000313" key="5">
    <source>
        <dbReference type="Proteomes" id="UP000057134"/>
    </source>
</evidence>
<evidence type="ECO:0000313" key="6">
    <source>
        <dbReference type="Proteomes" id="UP000255389"/>
    </source>
</evidence>
<dbReference type="AlphaFoldDB" id="A0A0N9YHV0"/>
<accession>A0A0N9YHV0</accession>
<dbReference type="GeneID" id="93416167"/>
<dbReference type="Proteomes" id="UP001186041">
    <property type="component" value="Unassembled WGS sequence"/>
</dbReference>
<dbReference type="EMBL" id="CP011269">
    <property type="protein sequence ID" value="ALI29451.1"/>
    <property type="molecule type" value="Genomic_DNA"/>
</dbReference>